<evidence type="ECO:0000256" key="7">
    <source>
        <dbReference type="ARBA" id="ARBA00022962"/>
    </source>
</evidence>
<reference evidence="11" key="1">
    <citation type="journal article" date="2021" name="PeerJ">
        <title>Extensive microbial diversity within the chicken gut microbiome revealed by metagenomics and culture.</title>
        <authorList>
            <person name="Gilroy R."/>
            <person name="Ravi A."/>
            <person name="Getino M."/>
            <person name="Pursley I."/>
            <person name="Horton D.L."/>
            <person name="Alikhan N.F."/>
            <person name="Baker D."/>
            <person name="Gharbi K."/>
            <person name="Hall N."/>
            <person name="Watson M."/>
            <person name="Adriaenssens E.M."/>
            <person name="Foster-Nyarko E."/>
            <person name="Jarju S."/>
            <person name="Secka A."/>
            <person name="Antonio M."/>
            <person name="Oren A."/>
            <person name="Chaudhuri R.R."/>
            <person name="La Ragione R."/>
            <person name="Hildebrand F."/>
            <person name="Pallen M.J."/>
        </authorList>
    </citation>
    <scope>NUCLEOTIDE SEQUENCE</scope>
    <source>
        <strain evidence="11">ChiHjej13B12-24818</strain>
    </source>
</reference>
<dbReference type="Pfam" id="PF13537">
    <property type="entry name" value="GATase_7"/>
    <property type="match status" value="1"/>
</dbReference>
<keyword evidence="6" id="KW-0028">Amino-acid biosynthesis</keyword>
<feature type="region of interest" description="Disordered" evidence="9">
    <location>
        <begin position="624"/>
        <end position="666"/>
    </location>
</feature>
<dbReference type="GO" id="GO:0005829">
    <property type="term" value="C:cytosol"/>
    <property type="evidence" value="ECO:0007669"/>
    <property type="project" value="TreeGrafter"/>
</dbReference>
<dbReference type="EC" id="6.3.5.4" evidence="3"/>
<dbReference type="GO" id="GO:0005524">
    <property type="term" value="F:ATP binding"/>
    <property type="evidence" value="ECO:0007669"/>
    <property type="project" value="UniProtKB-KW"/>
</dbReference>
<dbReference type="InterPro" id="IPR033738">
    <property type="entry name" value="AsnB_N"/>
</dbReference>
<dbReference type="PANTHER" id="PTHR43284:SF1">
    <property type="entry name" value="ASPARAGINE SYNTHETASE"/>
    <property type="match status" value="1"/>
</dbReference>
<evidence type="ECO:0000256" key="6">
    <source>
        <dbReference type="ARBA" id="ARBA00022888"/>
    </source>
</evidence>
<proteinExistence type="inferred from homology"/>
<dbReference type="CDD" id="cd01991">
    <property type="entry name" value="Asn_synthase_B_C"/>
    <property type="match status" value="1"/>
</dbReference>
<dbReference type="InterPro" id="IPR017932">
    <property type="entry name" value="GATase_2_dom"/>
</dbReference>
<dbReference type="InterPro" id="IPR006426">
    <property type="entry name" value="Asn_synth_AEB"/>
</dbReference>
<evidence type="ECO:0000256" key="1">
    <source>
        <dbReference type="ARBA" id="ARBA00005187"/>
    </source>
</evidence>
<protein>
    <recommendedName>
        <fullName evidence="3">asparagine synthase (glutamine-hydrolyzing)</fullName>
        <ecNumber evidence="3">6.3.5.4</ecNumber>
    </recommendedName>
</protein>
<evidence type="ECO:0000256" key="3">
    <source>
        <dbReference type="ARBA" id="ARBA00012737"/>
    </source>
</evidence>
<keyword evidence="6" id="KW-0061">Asparagine biosynthesis</keyword>
<dbReference type="Gene3D" id="3.40.50.620">
    <property type="entry name" value="HUPs"/>
    <property type="match status" value="1"/>
</dbReference>
<dbReference type="PANTHER" id="PTHR43284">
    <property type="entry name" value="ASPARAGINE SYNTHETASE (GLUTAMINE-HYDROLYZING)"/>
    <property type="match status" value="1"/>
</dbReference>
<dbReference type="GO" id="GO:0006529">
    <property type="term" value="P:asparagine biosynthetic process"/>
    <property type="evidence" value="ECO:0007669"/>
    <property type="project" value="UniProtKB-KW"/>
</dbReference>
<keyword evidence="4" id="KW-0547">Nucleotide-binding</keyword>
<dbReference type="Pfam" id="PF00733">
    <property type="entry name" value="Asn_synthase"/>
    <property type="match status" value="1"/>
</dbReference>
<dbReference type="SUPFAM" id="SSF56235">
    <property type="entry name" value="N-terminal nucleophile aminohydrolases (Ntn hydrolases)"/>
    <property type="match status" value="1"/>
</dbReference>
<comment type="similarity">
    <text evidence="2">Belongs to the asparagine synthetase family.</text>
</comment>
<keyword evidence="11" id="KW-0436">Ligase</keyword>
<dbReference type="InterPro" id="IPR051786">
    <property type="entry name" value="ASN_synthetase/amidase"/>
</dbReference>
<dbReference type="PROSITE" id="PS51278">
    <property type="entry name" value="GATASE_TYPE_2"/>
    <property type="match status" value="1"/>
</dbReference>
<dbReference type="Proteomes" id="UP000823823">
    <property type="component" value="Unassembled WGS sequence"/>
</dbReference>
<feature type="domain" description="Glutamine amidotransferase type-2" evidence="10">
    <location>
        <begin position="2"/>
        <end position="218"/>
    </location>
</feature>
<reference evidence="11" key="2">
    <citation type="submission" date="2021-04" db="EMBL/GenBank/DDBJ databases">
        <authorList>
            <person name="Gilroy R."/>
        </authorList>
    </citation>
    <scope>NUCLEOTIDE SEQUENCE</scope>
    <source>
        <strain evidence="11">ChiHjej13B12-24818</strain>
    </source>
</reference>
<dbReference type="SUPFAM" id="SSF144010">
    <property type="entry name" value="CofE-like"/>
    <property type="match status" value="1"/>
</dbReference>
<name>A0A9D2LG78_9MICO</name>
<dbReference type="CDD" id="cd00712">
    <property type="entry name" value="AsnB"/>
    <property type="match status" value="1"/>
</dbReference>
<keyword evidence="5" id="KW-0067">ATP-binding</keyword>
<evidence type="ECO:0000256" key="2">
    <source>
        <dbReference type="ARBA" id="ARBA00005752"/>
    </source>
</evidence>
<dbReference type="InterPro" id="IPR001962">
    <property type="entry name" value="Asn_synthase"/>
</dbReference>
<evidence type="ECO:0000256" key="9">
    <source>
        <dbReference type="SAM" id="MobiDB-lite"/>
    </source>
</evidence>
<evidence type="ECO:0000256" key="4">
    <source>
        <dbReference type="ARBA" id="ARBA00022741"/>
    </source>
</evidence>
<accession>A0A9D2LG78</accession>
<gene>
    <name evidence="11" type="primary">asnB</name>
    <name evidence="11" type="ORF">H9786_16270</name>
</gene>
<evidence type="ECO:0000313" key="12">
    <source>
        <dbReference type="Proteomes" id="UP000823823"/>
    </source>
</evidence>
<dbReference type="InterPro" id="IPR014729">
    <property type="entry name" value="Rossmann-like_a/b/a_fold"/>
</dbReference>
<dbReference type="SUPFAM" id="SSF52402">
    <property type="entry name" value="Adenine nucleotide alpha hydrolases-like"/>
    <property type="match status" value="1"/>
</dbReference>
<dbReference type="Gene3D" id="3.60.20.10">
    <property type="entry name" value="Glutamine Phosphoribosylpyrophosphate, subunit 1, domain 1"/>
    <property type="match status" value="1"/>
</dbReference>
<evidence type="ECO:0000256" key="8">
    <source>
        <dbReference type="ARBA" id="ARBA00048741"/>
    </source>
</evidence>
<evidence type="ECO:0000259" key="10">
    <source>
        <dbReference type="PROSITE" id="PS51278"/>
    </source>
</evidence>
<comment type="caution">
    <text evidence="11">The sequence shown here is derived from an EMBL/GenBank/DDBJ whole genome shotgun (WGS) entry which is preliminary data.</text>
</comment>
<comment type="catalytic activity">
    <reaction evidence="8">
        <text>L-aspartate + L-glutamine + ATP + H2O = L-asparagine + L-glutamate + AMP + diphosphate + H(+)</text>
        <dbReference type="Rhea" id="RHEA:12228"/>
        <dbReference type="ChEBI" id="CHEBI:15377"/>
        <dbReference type="ChEBI" id="CHEBI:15378"/>
        <dbReference type="ChEBI" id="CHEBI:29985"/>
        <dbReference type="ChEBI" id="CHEBI:29991"/>
        <dbReference type="ChEBI" id="CHEBI:30616"/>
        <dbReference type="ChEBI" id="CHEBI:33019"/>
        <dbReference type="ChEBI" id="CHEBI:58048"/>
        <dbReference type="ChEBI" id="CHEBI:58359"/>
        <dbReference type="ChEBI" id="CHEBI:456215"/>
        <dbReference type="EC" id="6.3.5.4"/>
    </reaction>
</comment>
<dbReference type="NCBIfam" id="TIGR01536">
    <property type="entry name" value="asn_synth_AEB"/>
    <property type="match status" value="1"/>
</dbReference>
<dbReference type="EMBL" id="DWZH01000136">
    <property type="protein sequence ID" value="HJB12054.1"/>
    <property type="molecule type" value="Genomic_DNA"/>
</dbReference>
<sequence length="915" mass="101533">MCGISGSYGFGAATEDITRRMNAALAHRGPDGEGVFHSGQSGLAHRRLSILDIEHGAQPMTTQDGRFTIVYNGEVYNYLELRAELEARGRSFRTDSDTEVLLQAHAEWGPAAYDRFNGMFAFAIHDAENDSLTLARDHFGIKPLYYWTGEAAQEGTAPQVLFGSEIRGLLAAEVFEPAADDRAVYRYLKFRIQDDDEQTFFAGVRRLMPGQVLTIDASGTTITPFTRLQEELREIAARPSRSYSPAVVDEYRERFHESVRLRLQSEVRVGTSLSGGLDSSAVAAVIARQLREQPQDGDFSAIGSRQNTFSAIFPNSTNDEERYVDALLEENRGQITAHKIQPDSQSFLEDLRDFVRTQEEPIISTGPYAQYAVMREASQHVTVLLDGQGADEMMAGYNPYFYVYLRQLRRQKRFKDLASEIVGSRDILRKLARSKYSGRTSVPIEALLNSGFVADHGHEQVATVQDDLKERLLQDTFRSSLPSLLRYEDKNTMRFGIEGRVPFVDKELLKFLFSLDESAIIADGWNKRILREAMDGILPDMISKRRNKIGFTTPESEWFRRIAPTLREIFSSDSFASRPYFDAPSVNALFDDYIANPGNHGTMMFWRLLNVELWMREFIDTDEAPAPQPAAHGEPAAVSEDPAQTGEPAEVEEAPKSDYAPNPGKQLDLRSEVDAHTWRRYPLQTGLIARDDDLEALVRERVERFAADLPAESIPTSAPWYFVISEKIVAISQGRSWFTWEVAPRRSAKLLSRFVTRTPAGIGLGDPTTMELAIREVGLPRIVAASAAGAAGKVIGRRGLFYEVAGANVRAIDGPTVYSAFPSNVSAKLPPKDPDAVSARLSAAIRAADIPAGLRESFVGTVVMDANDIGRNVLGSDVPTPHPRLEATFADNPLGQGRQRTPLAILVDLGAVPQA</sequence>
<keyword evidence="7" id="KW-0315">Glutamine amidotransferase</keyword>
<evidence type="ECO:0000313" key="11">
    <source>
        <dbReference type="EMBL" id="HJB12054.1"/>
    </source>
</evidence>
<dbReference type="GO" id="GO:0004066">
    <property type="term" value="F:asparagine synthase (glutamine-hydrolyzing) activity"/>
    <property type="evidence" value="ECO:0007669"/>
    <property type="project" value="UniProtKB-EC"/>
</dbReference>
<dbReference type="AlphaFoldDB" id="A0A9D2LG78"/>
<organism evidence="11 12">
    <name type="scientific">Candidatus Brachybacterium merdavium</name>
    <dbReference type="NCBI Taxonomy" id="2838513"/>
    <lineage>
        <taxon>Bacteria</taxon>
        <taxon>Bacillati</taxon>
        <taxon>Actinomycetota</taxon>
        <taxon>Actinomycetes</taxon>
        <taxon>Micrococcales</taxon>
        <taxon>Dermabacteraceae</taxon>
        <taxon>Brachybacterium</taxon>
    </lineage>
</organism>
<dbReference type="InterPro" id="IPR029055">
    <property type="entry name" value="Ntn_hydrolases_N"/>
</dbReference>
<evidence type="ECO:0000256" key="5">
    <source>
        <dbReference type="ARBA" id="ARBA00022840"/>
    </source>
</evidence>
<comment type="pathway">
    <text evidence="1">Amino-acid biosynthesis; L-asparagine biosynthesis; L-asparagine from L-aspartate (L-Gln route): step 1/1.</text>
</comment>